<accession>K0S5H7</accession>
<evidence type="ECO:0000313" key="2">
    <source>
        <dbReference type="Proteomes" id="UP000266841"/>
    </source>
</evidence>
<comment type="caution">
    <text evidence="1">The sequence shown here is derived from an EMBL/GenBank/DDBJ whole genome shotgun (WGS) entry which is preliminary data.</text>
</comment>
<dbReference type="AlphaFoldDB" id="K0S5H7"/>
<dbReference type="Proteomes" id="UP000266841">
    <property type="component" value="Unassembled WGS sequence"/>
</dbReference>
<evidence type="ECO:0000313" key="1">
    <source>
        <dbReference type="EMBL" id="EJK56141.1"/>
    </source>
</evidence>
<gene>
    <name evidence="1" type="ORF">THAOC_24029</name>
</gene>
<dbReference type="EMBL" id="AGNL01032331">
    <property type="protein sequence ID" value="EJK56141.1"/>
    <property type="molecule type" value="Genomic_DNA"/>
</dbReference>
<protein>
    <submittedName>
        <fullName evidence="1">Uncharacterized protein</fullName>
    </submittedName>
</protein>
<sequence length="93" mass="10192">MASDQPPEWADVSLNFTGNALEDTARFNEARKLLITHVGKSTQTGTALGAQAITSMTPPELGDPTPSDDINTNFAEQQRFKLLMESVARDKRE</sequence>
<reference evidence="1 2" key="1">
    <citation type="journal article" date="2012" name="Genome Biol.">
        <title>Genome and low-iron response of an oceanic diatom adapted to chronic iron limitation.</title>
        <authorList>
            <person name="Lommer M."/>
            <person name="Specht M."/>
            <person name="Roy A.S."/>
            <person name="Kraemer L."/>
            <person name="Andreson R."/>
            <person name="Gutowska M.A."/>
            <person name="Wolf J."/>
            <person name="Bergner S.V."/>
            <person name="Schilhabel M.B."/>
            <person name="Klostermeier U.C."/>
            <person name="Beiko R.G."/>
            <person name="Rosenstiel P."/>
            <person name="Hippler M."/>
            <person name="Laroche J."/>
        </authorList>
    </citation>
    <scope>NUCLEOTIDE SEQUENCE [LARGE SCALE GENOMIC DNA]</scope>
    <source>
        <strain evidence="1 2">CCMP1005</strain>
    </source>
</reference>
<name>K0S5H7_THAOC</name>
<feature type="non-terminal residue" evidence="1">
    <location>
        <position position="93"/>
    </location>
</feature>
<proteinExistence type="predicted"/>
<keyword evidence="2" id="KW-1185">Reference proteome</keyword>
<organism evidence="1 2">
    <name type="scientific">Thalassiosira oceanica</name>
    <name type="common">Marine diatom</name>
    <dbReference type="NCBI Taxonomy" id="159749"/>
    <lineage>
        <taxon>Eukaryota</taxon>
        <taxon>Sar</taxon>
        <taxon>Stramenopiles</taxon>
        <taxon>Ochrophyta</taxon>
        <taxon>Bacillariophyta</taxon>
        <taxon>Coscinodiscophyceae</taxon>
        <taxon>Thalassiosirophycidae</taxon>
        <taxon>Thalassiosirales</taxon>
        <taxon>Thalassiosiraceae</taxon>
        <taxon>Thalassiosira</taxon>
    </lineage>
</organism>